<dbReference type="InterPro" id="IPR050490">
    <property type="entry name" value="Bact_solute-bd_prot1"/>
</dbReference>
<evidence type="ECO:0000256" key="7">
    <source>
        <dbReference type="SAM" id="SignalP"/>
    </source>
</evidence>
<comment type="caution">
    <text evidence="8">The sequence shown here is derived from an EMBL/GenBank/DDBJ whole genome shotgun (WGS) entry which is preliminary data.</text>
</comment>
<accession>A0A9D2QY89</accession>
<evidence type="ECO:0000256" key="4">
    <source>
        <dbReference type="ARBA" id="ARBA00023139"/>
    </source>
</evidence>
<feature type="signal peptide" evidence="7">
    <location>
        <begin position="1"/>
        <end position="17"/>
    </location>
</feature>
<dbReference type="Pfam" id="PF01547">
    <property type="entry name" value="SBP_bac_1"/>
    <property type="match status" value="1"/>
</dbReference>
<dbReference type="SUPFAM" id="SSF53850">
    <property type="entry name" value="Periplasmic binding protein-like II"/>
    <property type="match status" value="1"/>
</dbReference>
<keyword evidence="5" id="KW-0449">Lipoprotein</keyword>
<keyword evidence="3" id="KW-0472">Membrane</keyword>
<dbReference type="InterPro" id="IPR006059">
    <property type="entry name" value="SBP"/>
</dbReference>
<organism evidence="8 9">
    <name type="scientific">Candidatus Eisenbergiella stercorigallinarum</name>
    <dbReference type="NCBI Taxonomy" id="2838557"/>
    <lineage>
        <taxon>Bacteria</taxon>
        <taxon>Bacillati</taxon>
        <taxon>Bacillota</taxon>
        <taxon>Clostridia</taxon>
        <taxon>Lachnospirales</taxon>
        <taxon>Lachnospiraceae</taxon>
        <taxon>Eisenbergiella</taxon>
    </lineage>
</organism>
<protein>
    <submittedName>
        <fullName evidence="8">Extracellular solute-binding protein</fullName>
    </submittedName>
</protein>
<reference evidence="8" key="2">
    <citation type="submission" date="2021-04" db="EMBL/GenBank/DDBJ databases">
        <authorList>
            <person name="Gilroy R."/>
        </authorList>
    </citation>
    <scope>NUCLEOTIDE SEQUENCE</scope>
    <source>
        <strain evidence="8">ChiHjej8B7-25341</strain>
    </source>
</reference>
<reference evidence="8" key="1">
    <citation type="journal article" date="2021" name="PeerJ">
        <title>Extensive microbial diversity within the chicken gut microbiome revealed by metagenomics and culture.</title>
        <authorList>
            <person name="Gilroy R."/>
            <person name="Ravi A."/>
            <person name="Getino M."/>
            <person name="Pursley I."/>
            <person name="Horton D.L."/>
            <person name="Alikhan N.F."/>
            <person name="Baker D."/>
            <person name="Gharbi K."/>
            <person name="Hall N."/>
            <person name="Watson M."/>
            <person name="Adriaenssens E.M."/>
            <person name="Foster-Nyarko E."/>
            <person name="Jarju S."/>
            <person name="Secka A."/>
            <person name="Antonio M."/>
            <person name="Oren A."/>
            <person name="Chaudhuri R.R."/>
            <person name="La Ragione R."/>
            <person name="Hildebrand F."/>
            <person name="Pallen M.J."/>
        </authorList>
    </citation>
    <scope>NUCLEOTIDE SEQUENCE</scope>
    <source>
        <strain evidence="8">ChiHjej8B7-25341</strain>
    </source>
</reference>
<evidence type="ECO:0000256" key="2">
    <source>
        <dbReference type="ARBA" id="ARBA00022729"/>
    </source>
</evidence>
<evidence type="ECO:0000256" key="5">
    <source>
        <dbReference type="ARBA" id="ARBA00023288"/>
    </source>
</evidence>
<evidence type="ECO:0000256" key="6">
    <source>
        <dbReference type="SAM" id="MobiDB-lite"/>
    </source>
</evidence>
<feature type="region of interest" description="Disordered" evidence="6">
    <location>
        <begin position="18"/>
        <end position="50"/>
    </location>
</feature>
<evidence type="ECO:0000256" key="3">
    <source>
        <dbReference type="ARBA" id="ARBA00023136"/>
    </source>
</evidence>
<dbReference type="EMBL" id="DWUW01000231">
    <property type="protein sequence ID" value="HJD31905.1"/>
    <property type="molecule type" value="Genomic_DNA"/>
</dbReference>
<evidence type="ECO:0000313" key="8">
    <source>
        <dbReference type="EMBL" id="HJD31905.1"/>
    </source>
</evidence>
<dbReference type="PANTHER" id="PTHR43649:SF33">
    <property type="entry name" value="POLYGALACTURONAN_RHAMNOGALACTURONAN-BINDING PROTEIN YTCQ"/>
    <property type="match status" value="1"/>
</dbReference>
<name>A0A9D2QY89_9FIRM</name>
<dbReference type="Proteomes" id="UP000823851">
    <property type="component" value="Unassembled WGS sequence"/>
</dbReference>
<feature type="chain" id="PRO_5038822300" evidence="7">
    <location>
        <begin position="18"/>
        <end position="547"/>
    </location>
</feature>
<dbReference type="Gene3D" id="3.40.190.10">
    <property type="entry name" value="Periplasmic binding protein-like II"/>
    <property type="match status" value="2"/>
</dbReference>
<sequence>MLGIILAAALVAGCGSAGTQGESPNAAGTESAEAGQADAAGTEGAEASPAEGEAYAVPFGDGETDNLTVACLEGWYTAVSINDNLEIWQAIEDRTGVKINWEATADYDTVMQPRIAAGSDLPDIFIVPPAWSNTGVYKLAEDGIIQPLDDLIAQYAPDIQRVLEEDPELKSLLTAPDGHIYTIADAPKYVNDLVVLDGLFVRQDWLDAVGLDQPETIEDWYEVLTAFKNEDPSGNGIQDEIPFSGLDLDSSLFRYFLSAFDLPAGVGPWWYDENGEVFCVYTTDEYKNFVTEMNRWYEEGLIDMEFTRDEANFQALVATNVVGAFSHLAERQIQYNNLLSTSGHPEADHVLVPHPTGTKEVQVVKREPTWNHYAIPASSDKAELAIKWMNFVWGSDEGVTLTEWGIEGKTYEVVDGQKQYTDFVLNNPDGLDPYNALRSLGASNTILARTPADAYRALNSQGDAIAYAENTNLVEPFPNMMSTPEEQDILDMYSTDFDTYCSESILGFITGTTDMGEWQSFVDTLNSIGLEELRTVKQAQYDRSKGA</sequence>
<keyword evidence="2 7" id="KW-0732">Signal</keyword>
<dbReference type="AlphaFoldDB" id="A0A9D2QY89"/>
<evidence type="ECO:0000256" key="1">
    <source>
        <dbReference type="ARBA" id="ARBA00022475"/>
    </source>
</evidence>
<evidence type="ECO:0000313" key="9">
    <source>
        <dbReference type="Proteomes" id="UP000823851"/>
    </source>
</evidence>
<feature type="compositionally biased region" description="Low complexity" evidence="6">
    <location>
        <begin position="39"/>
        <end position="50"/>
    </location>
</feature>
<keyword evidence="1" id="KW-1003">Cell membrane</keyword>
<feature type="compositionally biased region" description="Polar residues" evidence="6">
    <location>
        <begin position="18"/>
        <end position="28"/>
    </location>
</feature>
<gene>
    <name evidence="8" type="ORF">H9912_08185</name>
</gene>
<dbReference type="PANTHER" id="PTHR43649">
    <property type="entry name" value="ARABINOSE-BINDING PROTEIN-RELATED"/>
    <property type="match status" value="1"/>
</dbReference>
<proteinExistence type="predicted"/>
<keyword evidence="4" id="KW-0564">Palmitate</keyword>